<keyword evidence="2 3" id="KW-0813">Transport</keyword>
<evidence type="ECO:0000256" key="1">
    <source>
        <dbReference type="ARBA" id="ARBA00006756"/>
    </source>
</evidence>
<dbReference type="Gene3D" id="1.20.1280.170">
    <property type="entry name" value="Exocyst complex component Exo70"/>
    <property type="match status" value="1"/>
</dbReference>
<dbReference type="Pfam" id="PF03081">
    <property type="entry name" value="Exo70_C"/>
    <property type="match status" value="1"/>
</dbReference>
<dbReference type="PANTHER" id="PTHR12542:SF181">
    <property type="entry name" value="EXOCYST SUBUNIT EXO70 FAMILY PROTEIN"/>
    <property type="match status" value="1"/>
</dbReference>
<dbReference type="PANTHER" id="PTHR12542">
    <property type="entry name" value="EXOCYST COMPLEX PROTEIN EXO70"/>
    <property type="match status" value="1"/>
</dbReference>
<proteinExistence type="inferred from homology"/>
<keyword evidence="3" id="KW-0653">Protein transport</keyword>
<evidence type="ECO:0000313" key="6">
    <source>
        <dbReference type="Proteomes" id="UP001229421"/>
    </source>
</evidence>
<name>A0AAD8K6R3_TARER</name>
<comment type="similarity">
    <text evidence="1 3">Belongs to the EXO70 family.</text>
</comment>
<evidence type="ECO:0000256" key="2">
    <source>
        <dbReference type="ARBA" id="ARBA00022448"/>
    </source>
</evidence>
<evidence type="ECO:0000313" key="5">
    <source>
        <dbReference type="EMBL" id="KAK1416924.1"/>
    </source>
</evidence>
<dbReference type="GO" id="GO:0000145">
    <property type="term" value="C:exocyst"/>
    <property type="evidence" value="ECO:0007669"/>
    <property type="project" value="InterPro"/>
</dbReference>
<dbReference type="EMBL" id="JAUHHV010000007">
    <property type="protein sequence ID" value="KAK1416924.1"/>
    <property type="molecule type" value="Genomic_DNA"/>
</dbReference>
<organism evidence="5 6">
    <name type="scientific">Tagetes erecta</name>
    <name type="common">African marigold</name>
    <dbReference type="NCBI Taxonomy" id="13708"/>
    <lineage>
        <taxon>Eukaryota</taxon>
        <taxon>Viridiplantae</taxon>
        <taxon>Streptophyta</taxon>
        <taxon>Embryophyta</taxon>
        <taxon>Tracheophyta</taxon>
        <taxon>Spermatophyta</taxon>
        <taxon>Magnoliopsida</taxon>
        <taxon>eudicotyledons</taxon>
        <taxon>Gunneridae</taxon>
        <taxon>Pentapetalae</taxon>
        <taxon>asterids</taxon>
        <taxon>campanulids</taxon>
        <taxon>Asterales</taxon>
        <taxon>Asteraceae</taxon>
        <taxon>Asteroideae</taxon>
        <taxon>Heliantheae alliance</taxon>
        <taxon>Tageteae</taxon>
        <taxon>Tagetes</taxon>
    </lineage>
</organism>
<dbReference type="GO" id="GO:0005546">
    <property type="term" value="F:phosphatidylinositol-4,5-bisphosphate binding"/>
    <property type="evidence" value="ECO:0007669"/>
    <property type="project" value="InterPro"/>
</dbReference>
<dbReference type="InterPro" id="IPR004140">
    <property type="entry name" value="Exo70"/>
</dbReference>
<dbReference type="Pfam" id="PF20669">
    <property type="entry name" value="Exo70_N"/>
    <property type="match status" value="1"/>
</dbReference>
<dbReference type="Proteomes" id="UP001229421">
    <property type="component" value="Unassembled WGS sequence"/>
</dbReference>
<gene>
    <name evidence="5" type="ORF">QVD17_26043</name>
</gene>
<feature type="domain" description="Exocyst complex subunit Exo70 C-terminal" evidence="4">
    <location>
        <begin position="185"/>
        <end position="535"/>
    </location>
</feature>
<comment type="caution">
    <text evidence="5">The sequence shown here is derived from an EMBL/GenBank/DDBJ whole genome shotgun (WGS) entry which is preliminary data.</text>
</comment>
<evidence type="ECO:0000259" key="4">
    <source>
        <dbReference type="Pfam" id="PF03081"/>
    </source>
</evidence>
<sequence length="544" mass="62650">MTIDSSIGIIYRWRSTSDHNLFIFHDRRDEIVPYLQAVDEIQRTVSSANSEDERKQAKSVMQIAVSRLADEFRNVLKVHGKVNSSLNPNSYTDSTTMTDSASSNFEIYEDDYVNRNRLSTEAINDLRTIAVKMNSYGFVDECLKVYVSKRKSVIGDCLKHLNVEKLSSNSCRRLGWGVLELKMKIWIKAVKVCFRYYFVNEKQLCELIFNGLGDETSDTCFVDTITDHTVQLFDIVEALSCIRPGSERLFKILDLYDTLSDLISSIDDLFNSQSSDLLRTRAVNQIIPKLADKANEILSMFERSLVNEQSPVVCSDPIHRLSKYVMHYVYKFCDHKQTLTRLSLPNLPSMDGAEIDSSSFSLHVNWIIMSLVSNLEVKSNSCKDLPASKFFAMNNFHYIIQKIKARTELVEFVAEDNFNKLVKKFEDARSDYLNLTFGGVLRNLRDEGLNKIKILSFKVSKLRYRLKRFNDEFEGLQKDLGKLVVPDFELVLELRKLVVEMVVTAYTSFLLHTKKLSLLKADVKYSVEEIESAIQRFFDCNSDR</sequence>
<dbReference type="InterPro" id="IPR046364">
    <property type="entry name" value="Exo70_C"/>
</dbReference>
<reference evidence="5" key="1">
    <citation type="journal article" date="2023" name="bioRxiv">
        <title>Improved chromosome-level genome assembly for marigold (Tagetes erecta).</title>
        <authorList>
            <person name="Jiang F."/>
            <person name="Yuan L."/>
            <person name="Wang S."/>
            <person name="Wang H."/>
            <person name="Xu D."/>
            <person name="Wang A."/>
            <person name="Fan W."/>
        </authorList>
    </citation>
    <scope>NUCLEOTIDE SEQUENCE</scope>
    <source>
        <strain evidence="5">WSJ</strain>
        <tissue evidence="5">Leaf</tissue>
    </source>
</reference>
<dbReference type="SUPFAM" id="SSF74788">
    <property type="entry name" value="Cullin repeat-like"/>
    <property type="match status" value="1"/>
</dbReference>
<evidence type="ECO:0000256" key="3">
    <source>
        <dbReference type="RuleBase" id="RU365026"/>
    </source>
</evidence>
<dbReference type="GO" id="GO:0006887">
    <property type="term" value="P:exocytosis"/>
    <property type="evidence" value="ECO:0007669"/>
    <property type="project" value="UniProtKB-KW"/>
</dbReference>
<dbReference type="AlphaFoldDB" id="A0AAD8K6R3"/>
<protein>
    <recommendedName>
        <fullName evidence="3">Exocyst subunit Exo70 family protein</fullName>
    </recommendedName>
</protein>
<dbReference type="InterPro" id="IPR016159">
    <property type="entry name" value="Cullin_repeat-like_dom_sf"/>
</dbReference>
<keyword evidence="6" id="KW-1185">Reference proteome</keyword>
<keyword evidence="3" id="KW-0268">Exocytosis</keyword>
<comment type="function">
    <text evidence="3">Component of the exocyst complex.</text>
</comment>
<accession>A0AAD8K6R3</accession>
<dbReference type="GO" id="GO:0015031">
    <property type="term" value="P:protein transport"/>
    <property type="evidence" value="ECO:0007669"/>
    <property type="project" value="UniProtKB-KW"/>
</dbReference>